<dbReference type="Gene3D" id="3.40.50.300">
    <property type="entry name" value="P-loop containing nucleotide triphosphate hydrolases"/>
    <property type="match status" value="1"/>
</dbReference>
<dbReference type="EMBL" id="FNUL01000006">
    <property type="protein sequence ID" value="SEF68823.1"/>
    <property type="molecule type" value="Genomic_DNA"/>
</dbReference>
<dbReference type="GO" id="GO:0004519">
    <property type="term" value="F:endonuclease activity"/>
    <property type="evidence" value="ECO:0007669"/>
    <property type="project" value="UniProtKB-KW"/>
</dbReference>
<protein>
    <submittedName>
        <fullName evidence="2">Restriction endonuclease BpuJI-N terminal</fullName>
    </submittedName>
</protein>
<keyword evidence="2" id="KW-0255">Endonuclease</keyword>
<dbReference type="Proteomes" id="UP000236726">
    <property type="component" value="Unassembled WGS sequence"/>
</dbReference>
<dbReference type="Pfam" id="PF07728">
    <property type="entry name" value="AAA_5"/>
    <property type="match status" value="1"/>
</dbReference>
<reference evidence="2 3" key="1">
    <citation type="submission" date="2016-10" db="EMBL/GenBank/DDBJ databases">
        <authorList>
            <person name="de Groot N.N."/>
        </authorList>
    </citation>
    <scope>NUCLEOTIDE SEQUENCE [LARGE SCALE GENOMIC DNA]</scope>
    <source>
        <strain evidence="2 3">D15d</strain>
    </source>
</reference>
<dbReference type="InterPro" id="IPR011704">
    <property type="entry name" value="ATPase_dyneun-rel_AAA"/>
</dbReference>
<proteinExistence type="predicted"/>
<feature type="domain" description="AAA+ ATPase" evidence="1">
    <location>
        <begin position="523"/>
        <end position="717"/>
    </location>
</feature>
<dbReference type="RefSeq" id="WP_103952614.1">
    <property type="nucleotide sequence ID" value="NZ_FNUL01000006.1"/>
</dbReference>
<dbReference type="GO" id="GO:0016887">
    <property type="term" value="F:ATP hydrolysis activity"/>
    <property type="evidence" value="ECO:0007669"/>
    <property type="project" value="InterPro"/>
</dbReference>
<gene>
    <name evidence="2" type="ORF">SAMN05216537_10617</name>
</gene>
<dbReference type="SUPFAM" id="SSF52540">
    <property type="entry name" value="P-loop containing nucleoside triphosphate hydrolases"/>
    <property type="match status" value="1"/>
</dbReference>
<keyword evidence="2" id="KW-0540">Nuclease</keyword>
<dbReference type="SMART" id="SM00382">
    <property type="entry name" value="AAA"/>
    <property type="match status" value="1"/>
</dbReference>
<dbReference type="PANTHER" id="PTHR37291:SF1">
    <property type="entry name" value="TYPE IV METHYL-DIRECTED RESTRICTION ENZYME ECOKMCRB SUBUNIT"/>
    <property type="match status" value="1"/>
</dbReference>
<evidence type="ECO:0000259" key="1">
    <source>
        <dbReference type="SMART" id="SM00382"/>
    </source>
</evidence>
<dbReference type="InterPro" id="IPR052934">
    <property type="entry name" value="Methyl-DNA_Rec/Restrict_Enz"/>
</dbReference>
<organism evidence="2 3">
    <name type="scientific">Lachnospira multipara</name>
    <dbReference type="NCBI Taxonomy" id="28051"/>
    <lineage>
        <taxon>Bacteria</taxon>
        <taxon>Bacillati</taxon>
        <taxon>Bacillota</taxon>
        <taxon>Clostridia</taxon>
        <taxon>Lachnospirales</taxon>
        <taxon>Lachnospiraceae</taxon>
        <taxon>Lachnospira</taxon>
    </lineage>
</organism>
<dbReference type="AlphaFoldDB" id="A0A1H5U199"/>
<keyword evidence="2" id="KW-0378">Hydrolase</keyword>
<sequence>MFHYLFTNDLRITRLNEALEEAGSCFKNDSVPSATVDKNANNNINTLGFYFNLTKESNCSIAASNGEIRRVVLNFIKKFQFPNPRTSASYNDAINDGITIAPMRIILQTLYMMGMMDPENAYLSRGEIADYIFFNEDIAKTTKPDTAGLARRILEERTDAEPKDVDEDSVLNARGCYWKQCKRQIREMVKTLVWAGCVVENEDSCIRIRHNELSRDNEADIFEIITYFGFWNEGKETDFNKIKESYQKYMDIEYVEEAEGEKASRLDILPPEWFKEKADSLKGFDEKAQPLYEEFRQKYSPDKLALLEGKDILTTIFLNPYNKTNMCYEMEYDKQNRYYFGSIKSGTAYKYGLHYSKANNSWVAGTQQNHEFISEEEAIEVGAEIRDFLVKGAEVFEKYLMDGGKDFLSIYEELISVTDGNINKIWFLKYYHMMFPEVYPPIYSAIAQNTSLEVIGKNAKDNTPFSRLKELEDFVKECEISNVLFNHIMWFYAVNENAEAEEEKEEMKSCLEIVKKPRSNKVHPVNFIVYGAPGTGKTYSMAEYALAIIDNITIEEFRTNNKDREEVIKRYKEYIKLGQVVFTTFHQNYGYEEFIQGLRPDRDSDTLSFEVVDGVFKSIADRALNDEENKNYVIIIDEINRANISKVFGELITLVEEDKRWGELNETCATLQSGDVFAVPNNLYIVGTMNSADKSISLIDAALRRRFDFIEQKPEVSLVKNEMLRKFLEQLNETLVEELDSTDLLVGHSYFMNKDEADLCTILNNNIIPLLYEYFYDNRKKVASILVKTIKDVGAHVVLVDEKVGRLSVKDE</sequence>
<dbReference type="GO" id="GO:0005524">
    <property type="term" value="F:ATP binding"/>
    <property type="evidence" value="ECO:0007669"/>
    <property type="project" value="InterPro"/>
</dbReference>
<accession>A0A1H5U199</accession>
<dbReference type="PANTHER" id="PTHR37291">
    <property type="entry name" value="5-METHYLCYTOSINE-SPECIFIC RESTRICTION ENZYME B"/>
    <property type="match status" value="1"/>
</dbReference>
<dbReference type="InterPro" id="IPR027417">
    <property type="entry name" value="P-loop_NTPase"/>
</dbReference>
<evidence type="ECO:0000313" key="2">
    <source>
        <dbReference type="EMBL" id="SEF68823.1"/>
    </source>
</evidence>
<keyword evidence="3" id="KW-1185">Reference proteome</keyword>
<dbReference type="InterPro" id="IPR003593">
    <property type="entry name" value="AAA+_ATPase"/>
</dbReference>
<name>A0A1H5U199_9FIRM</name>
<evidence type="ECO:0000313" key="3">
    <source>
        <dbReference type="Proteomes" id="UP000236726"/>
    </source>
</evidence>